<reference evidence="15 16" key="1">
    <citation type="submission" date="2011-07" db="EMBL/GenBank/DDBJ databases">
        <authorList>
            <person name="Coyne R."/>
            <person name="Brami D."/>
            <person name="Johnson J."/>
            <person name="Hostetler J."/>
            <person name="Hannick L."/>
            <person name="Clark T."/>
            <person name="Cassidy-Hanley D."/>
            <person name="Inman J."/>
        </authorList>
    </citation>
    <scope>NUCLEOTIDE SEQUENCE [LARGE SCALE GENOMIC DNA]</scope>
    <source>
        <strain evidence="15 16">G5</strain>
    </source>
</reference>
<accession>G0R0F2</accession>
<feature type="compositionally biased region" description="Basic and acidic residues" evidence="14">
    <location>
        <begin position="113"/>
        <end position="122"/>
    </location>
</feature>
<dbReference type="OrthoDB" id="366230at2759"/>
<feature type="region of interest" description="Disordered" evidence="14">
    <location>
        <begin position="90"/>
        <end position="154"/>
    </location>
</feature>
<keyword evidence="7" id="KW-0206">Cytoskeleton</keyword>
<dbReference type="GO" id="GO:0120293">
    <property type="term" value="C:dynein axonemal particle"/>
    <property type="evidence" value="ECO:0007669"/>
    <property type="project" value="UniProtKB-SubCell"/>
</dbReference>
<dbReference type="eggNOG" id="KOG1587">
    <property type="taxonomic scope" value="Eukaryota"/>
</dbReference>
<keyword evidence="13" id="KW-0175">Coiled coil</keyword>
<feature type="repeat" description="WD" evidence="12">
    <location>
        <begin position="781"/>
        <end position="818"/>
    </location>
</feature>
<evidence type="ECO:0000256" key="12">
    <source>
        <dbReference type="PROSITE-ProRule" id="PRU00221"/>
    </source>
</evidence>
<dbReference type="InterPro" id="IPR050687">
    <property type="entry name" value="Dynein_IC"/>
</dbReference>
<evidence type="ECO:0000256" key="2">
    <source>
        <dbReference type="ARBA" id="ARBA00022490"/>
    </source>
</evidence>
<evidence type="ECO:0000256" key="11">
    <source>
        <dbReference type="ARBA" id="ARBA00041557"/>
    </source>
</evidence>
<sequence>MSQKVQSTARAGPTMTRKLMSGNTNKLNSVAKSRVQNSKLKSTTSERDNEYVKEGSIYVTPKILITKKMKDLAKEFQNFEQELAQKQKKAKQSFKPQVSIMEQSSSVMQSVEKNSESEEKESSSNIKESSMMESSRRSEQYSESEEDNKAREEKEKKVKKAKQISENQKEVDILINLQESETEILLFIPSCLIPNVLSAQNETTEKMNQRNQKYDQHCQDIVGSDNFTKRSAQTFKYAPKLQTQQSNRIEKSEKGVFAAVWDIYDAQQQEQLNEFELLQQEILKNIELEYKKSVKNPFCLLPLDVQSIQLHSRAEVPGAQLLLLEKNQVKGNRLGLTQSVNNNSAANALSDDTNPRESSSRLADLSGTKMKRQFETHSFATKTYGAGTISKAQHEILIRQHQQSIAQLEEEEAEMIKQRVEEAKKQPNDDEQKIMTTDCLGTYLKYVDRILNQNTYHKQYILYRNYPEVKFYKRVDDEINKKFGQMLFTKKQKEKDGEDEEQNQKKKDTLEYLFKFSCEQSRDRTISCADWNPINKDLLATTYGELDLNINNNGLVMFWTLKNPSYPERIIKTNSKLTCCKFSDQNPNLLATGSYDGIVSIYDIRKHGNQPVATNRETEGKHSDAIWELSWIGKGNKGSEKGESLVSISSDGRIVEWNMKKELENLELMGLKKAQNPASKEQSNEGTNFRQASGFSIDFIKGEYSTYLAATDDGAIHRCSKNYSEQYLESYFAHTGPVYKVRFNPFWSDIFLSCSADWSCKLWNIKEELPISTFQSLDLFNEVLDVEWSPNCSTLFASVAKDGRMELWDIAKNNMLDPCAVIKDNKENENSAPKTIVRFGSGAPVIITGDTVGDLNVYRLHGIIY</sequence>
<keyword evidence="4" id="KW-0677">Repeat</keyword>
<dbReference type="InterPro" id="IPR001680">
    <property type="entry name" value="WD40_rpt"/>
</dbReference>
<keyword evidence="3 12" id="KW-0853">WD repeat</keyword>
<keyword evidence="6" id="KW-0969">Cilium</keyword>
<evidence type="ECO:0000256" key="10">
    <source>
        <dbReference type="ARBA" id="ARBA00040002"/>
    </source>
</evidence>
<evidence type="ECO:0000256" key="7">
    <source>
        <dbReference type="ARBA" id="ARBA00023212"/>
    </source>
</evidence>
<evidence type="ECO:0000256" key="6">
    <source>
        <dbReference type="ARBA" id="ARBA00023069"/>
    </source>
</evidence>
<feature type="compositionally biased region" description="Low complexity" evidence="14">
    <location>
        <begin position="123"/>
        <end position="133"/>
    </location>
</feature>
<dbReference type="Gene3D" id="2.130.10.10">
    <property type="entry name" value="YVTN repeat-like/Quinoprotein amine dehydrogenase"/>
    <property type="match status" value="2"/>
</dbReference>
<dbReference type="SMART" id="SM00320">
    <property type="entry name" value="WD40"/>
    <property type="match status" value="5"/>
</dbReference>
<dbReference type="GO" id="GO:0045503">
    <property type="term" value="F:dynein light chain binding"/>
    <property type="evidence" value="ECO:0007669"/>
    <property type="project" value="TreeGrafter"/>
</dbReference>
<keyword evidence="2" id="KW-0963">Cytoplasm</keyword>
<dbReference type="InterPro" id="IPR015943">
    <property type="entry name" value="WD40/YVTN_repeat-like_dom_sf"/>
</dbReference>
<dbReference type="PANTHER" id="PTHR12442">
    <property type="entry name" value="DYNEIN INTERMEDIATE CHAIN"/>
    <property type="match status" value="1"/>
</dbReference>
<keyword evidence="15" id="KW-0012">Acyltransferase</keyword>
<evidence type="ECO:0000256" key="3">
    <source>
        <dbReference type="ARBA" id="ARBA00022574"/>
    </source>
</evidence>
<evidence type="ECO:0000256" key="5">
    <source>
        <dbReference type="ARBA" id="ARBA00022846"/>
    </source>
</evidence>
<evidence type="ECO:0000256" key="1">
    <source>
        <dbReference type="ARBA" id="ARBA00004611"/>
    </source>
</evidence>
<dbReference type="RefSeq" id="XP_004030285.1">
    <property type="nucleotide sequence ID" value="XM_004030237.1"/>
</dbReference>
<dbReference type="PANTHER" id="PTHR12442:SF12">
    <property type="entry name" value="DYNEIN AXONEMAL INTERMEDIATE CHAIN 4"/>
    <property type="match status" value="1"/>
</dbReference>
<feature type="compositionally biased region" description="Polar residues" evidence="14">
    <location>
        <begin position="21"/>
        <end position="43"/>
    </location>
</feature>
<dbReference type="AlphaFoldDB" id="G0R0F2"/>
<protein>
    <recommendedName>
        <fullName evidence="10">Dynein axonemal intermediate chain 4</fullName>
    </recommendedName>
    <alternativeName>
        <fullName evidence="11">WD repeat-containing protein 78</fullName>
    </alternativeName>
</protein>
<gene>
    <name evidence="15" type="ORF">IMG5_164240</name>
</gene>
<dbReference type="InterPro" id="IPR036322">
    <property type="entry name" value="WD40_repeat_dom_sf"/>
</dbReference>
<feature type="compositionally biased region" description="Low complexity" evidence="14">
    <location>
        <begin position="340"/>
        <end position="350"/>
    </location>
</feature>
<dbReference type="InParanoid" id="G0R0F2"/>
<feature type="region of interest" description="Disordered" evidence="14">
    <location>
        <begin position="1"/>
        <end position="51"/>
    </location>
</feature>
<dbReference type="EMBL" id="GL984192">
    <property type="protein sequence ID" value="EGR29049.1"/>
    <property type="molecule type" value="Genomic_DNA"/>
</dbReference>
<keyword evidence="16" id="KW-1185">Reference proteome</keyword>
<dbReference type="PROSITE" id="PS50082">
    <property type="entry name" value="WD_REPEATS_2"/>
    <property type="match status" value="2"/>
</dbReference>
<feature type="region of interest" description="Disordered" evidence="14">
    <location>
        <begin position="340"/>
        <end position="367"/>
    </location>
</feature>
<dbReference type="Proteomes" id="UP000008983">
    <property type="component" value="Unassembled WGS sequence"/>
</dbReference>
<dbReference type="OMA" id="SEGHIMF"/>
<organism evidence="15 16">
    <name type="scientific">Ichthyophthirius multifiliis</name>
    <name type="common">White spot disease agent</name>
    <name type="synonym">Ich</name>
    <dbReference type="NCBI Taxonomy" id="5932"/>
    <lineage>
        <taxon>Eukaryota</taxon>
        <taxon>Sar</taxon>
        <taxon>Alveolata</taxon>
        <taxon>Ciliophora</taxon>
        <taxon>Intramacronucleata</taxon>
        <taxon>Oligohymenophorea</taxon>
        <taxon>Hymenostomatida</taxon>
        <taxon>Ophryoglenina</taxon>
        <taxon>Ichthyophthirius</taxon>
    </lineage>
</organism>
<dbReference type="FunFam" id="2.130.10.10:FF:001248">
    <property type="entry name" value="WD repeat domain 78"/>
    <property type="match status" value="1"/>
</dbReference>
<dbReference type="STRING" id="857967.G0R0F2"/>
<evidence type="ECO:0000256" key="8">
    <source>
        <dbReference type="ARBA" id="ARBA00023273"/>
    </source>
</evidence>
<dbReference type="GO" id="GO:0045504">
    <property type="term" value="F:dynein heavy chain binding"/>
    <property type="evidence" value="ECO:0007669"/>
    <property type="project" value="TreeGrafter"/>
</dbReference>
<evidence type="ECO:0000313" key="15">
    <source>
        <dbReference type="EMBL" id="EGR29049.1"/>
    </source>
</evidence>
<evidence type="ECO:0000256" key="14">
    <source>
        <dbReference type="SAM" id="MobiDB-lite"/>
    </source>
</evidence>
<dbReference type="Pfam" id="PF00400">
    <property type="entry name" value="WD40"/>
    <property type="match status" value="3"/>
</dbReference>
<dbReference type="GO" id="GO:0016746">
    <property type="term" value="F:acyltransferase activity"/>
    <property type="evidence" value="ECO:0007669"/>
    <property type="project" value="UniProtKB-KW"/>
</dbReference>
<evidence type="ECO:0000313" key="16">
    <source>
        <dbReference type="Proteomes" id="UP000008983"/>
    </source>
</evidence>
<comment type="subcellular location">
    <subcellularLocation>
        <location evidence="1">Cytoplasm</location>
        <location evidence="1">Cytoskeleton</location>
        <location evidence="1">Flagellum axoneme</location>
    </subcellularLocation>
    <subcellularLocation>
        <location evidence="9">Dynein axonemal particle</location>
    </subcellularLocation>
</comment>
<dbReference type="GO" id="GO:0005858">
    <property type="term" value="C:axonemal dynein complex"/>
    <property type="evidence" value="ECO:0007669"/>
    <property type="project" value="TreeGrafter"/>
</dbReference>
<keyword evidence="5" id="KW-0282">Flagellum</keyword>
<keyword evidence="15" id="KW-0808">Transferase</keyword>
<feature type="compositionally biased region" description="Polar residues" evidence="14">
    <location>
        <begin position="100"/>
        <end position="111"/>
    </location>
</feature>
<keyword evidence="8" id="KW-0966">Cell projection</keyword>
<feature type="repeat" description="WD" evidence="12">
    <location>
        <begin position="731"/>
        <end position="773"/>
    </location>
</feature>
<evidence type="ECO:0000256" key="13">
    <source>
        <dbReference type="SAM" id="Coils"/>
    </source>
</evidence>
<proteinExistence type="predicted"/>
<feature type="coiled-coil region" evidence="13">
    <location>
        <begin position="391"/>
        <end position="426"/>
    </location>
</feature>
<name>G0R0F2_ICHMU</name>
<dbReference type="GeneID" id="14905147"/>
<dbReference type="GO" id="GO:0003341">
    <property type="term" value="P:cilium movement"/>
    <property type="evidence" value="ECO:0007669"/>
    <property type="project" value="TreeGrafter"/>
</dbReference>
<dbReference type="SUPFAM" id="SSF50978">
    <property type="entry name" value="WD40 repeat-like"/>
    <property type="match status" value="1"/>
</dbReference>
<evidence type="ECO:0000256" key="9">
    <source>
        <dbReference type="ARBA" id="ARBA00024190"/>
    </source>
</evidence>
<evidence type="ECO:0000256" key="4">
    <source>
        <dbReference type="ARBA" id="ARBA00022737"/>
    </source>
</evidence>